<dbReference type="Gene3D" id="2.30.29.30">
    <property type="entry name" value="Pleckstrin-homology domain (PH domain)/Phosphotyrosine-binding domain (PTB)"/>
    <property type="match status" value="2"/>
</dbReference>
<proteinExistence type="predicted"/>
<keyword evidence="5 8" id="KW-0863">Zinc-finger</keyword>
<dbReference type="GO" id="GO:0005737">
    <property type="term" value="C:cytoplasm"/>
    <property type="evidence" value="ECO:0007669"/>
    <property type="project" value="TreeGrafter"/>
</dbReference>
<dbReference type="PROSITE" id="PS50178">
    <property type="entry name" value="ZF_FYVE"/>
    <property type="match status" value="1"/>
</dbReference>
<evidence type="ECO:0000256" key="5">
    <source>
        <dbReference type="ARBA" id="ARBA00022771"/>
    </source>
</evidence>
<name>A0AAD8A9S8_DIPPU</name>
<dbReference type="EMBL" id="JASPKZ010002687">
    <property type="protein sequence ID" value="KAJ9595160.1"/>
    <property type="molecule type" value="Genomic_DNA"/>
</dbReference>
<accession>A0AAD8A9S8</accession>
<feature type="compositionally biased region" description="Polar residues" evidence="9">
    <location>
        <begin position="617"/>
        <end position="630"/>
    </location>
</feature>
<dbReference type="InterPro" id="IPR051092">
    <property type="entry name" value="FYVE_RhoGEF_PH"/>
</dbReference>
<dbReference type="InterPro" id="IPR000219">
    <property type="entry name" value="DH_dom"/>
</dbReference>
<evidence type="ECO:0000256" key="3">
    <source>
        <dbReference type="ARBA" id="ARBA00022658"/>
    </source>
</evidence>
<evidence type="ECO:0000256" key="7">
    <source>
        <dbReference type="ARBA" id="ARBA00023212"/>
    </source>
</evidence>
<dbReference type="GO" id="GO:0005085">
    <property type="term" value="F:guanyl-nucleotide exchange factor activity"/>
    <property type="evidence" value="ECO:0007669"/>
    <property type="project" value="UniProtKB-KW"/>
</dbReference>
<evidence type="ECO:0000256" key="1">
    <source>
        <dbReference type="ARBA" id="ARBA00004245"/>
    </source>
</evidence>
<feature type="region of interest" description="Disordered" evidence="9">
    <location>
        <begin position="1"/>
        <end position="26"/>
    </location>
</feature>
<gene>
    <name evidence="13" type="ORF">L9F63_013518</name>
</gene>
<evidence type="ECO:0000313" key="13">
    <source>
        <dbReference type="EMBL" id="KAJ9595160.1"/>
    </source>
</evidence>
<dbReference type="SMART" id="SM00325">
    <property type="entry name" value="RhoGEF"/>
    <property type="match status" value="1"/>
</dbReference>
<dbReference type="Proteomes" id="UP001233999">
    <property type="component" value="Unassembled WGS sequence"/>
</dbReference>
<dbReference type="SUPFAM" id="SSF50729">
    <property type="entry name" value="PH domain-like"/>
    <property type="match status" value="2"/>
</dbReference>
<feature type="compositionally biased region" description="Pro residues" evidence="9">
    <location>
        <begin position="93"/>
        <end position="104"/>
    </location>
</feature>
<organism evidence="13 14">
    <name type="scientific">Diploptera punctata</name>
    <name type="common">Pacific beetle cockroach</name>
    <dbReference type="NCBI Taxonomy" id="6984"/>
    <lineage>
        <taxon>Eukaryota</taxon>
        <taxon>Metazoa</taxon>
        <taxon>Ecdysozoa</taxon>
        <taxon>Arthropoda</taxon>
        <taxon>Hexapoda</taxon>
        <taxon>Insecta</taxon>
        <taxon>Pterygota</taxon>
        <taxon>Neoptera</taxon>
        <taxon>Polyneoptera</taxon>
        <taxon>Dictyoptera</taxon>
        <taxon>Blattodea</taxon>
        <taxon>Blaberoidea</taxon>
        <taxon>Blaberidae</taxon>
        <taxon>Diplopterinae</taxon>
        <taxon>Diploptera</taxon>
    </lineage>
</organism>
<evidence type="ECO:0000256" key="2">
    <source>
        <dbReference type="ARBA" id="ARBA00022490"/>
    </source>
</evidence>
<feature type="domain" description="PH" evidence="10">
    <location>
        <begin position="964"/>
        <end position="1061"/>
    </location>
</feature>
<evidence type="ECO:0000256" key="6">
    <source>
        <dbReference type="ARBA" id="ARBA00022833"/>
    </source>
</evidence>
<dbReference type="SMART" id="SM00233">
    <property type="entry name" value="PH"/>
    <property type="match status" value="2"/>
</dbReference>
<dbReference type="PROSITE" id="PS50003">
    <property type="entry name" value="PH_DOMAIN"/>
    <property type="match status" value="2"/>
</dbReference>
<dbReference type="GO" id="GO:0008270">
    <property type="term" value="F:zinc ion binding"/>
    <property type="evidence" value="ECO:0007669"/>
    <property type="project" value="UniProtKB-KW"/>
</dbReference>
<feature type="region of interest" description="Disordered" evidence="9">
    <location>
        <begin position="90"/>
        <end position="110"/>
    </location>
</feature>
<keyword evidence="4" id="KW-0479">Metal-binding</keyword>
<dbReference type="Pfam" id="PF00621">
    <property type="entry name" value="RhoGEF"/>
    <property type="match status" value="1"/>
</dbReference>
<feature type="domain" description="FYVE-type" evidence="12">
    <location>
        <begin position="1100"/>
        <end position="1159"/>
    </location>
</feature>
<feature type="region of interest" description="Disordered" evidence="9">
    <location>
        <begin position="617"/>
        <end position="641"/>
    </location>
</feature>
<feature type="domain" description="DH" evidence="11">
    <location>
        <begin position="747"/>
        <end position="936"/>
    </location>
</feature>
<dbReference type="Pfam" id="PF01363">
    <property type="entry name" value="FYVE"/>
    <property type="match status" value="1"/>
</dbReference>
<feature type="region of interest" description="Disordered" evidence="9">
    <location>
        <begin position="503"/>
        <end position="522"/>
    </location>
</feature>
<reference evidence="13" key="1">
    <citation type="journal article" date="2023" name="IScience">
        <title>Live-bearing cockroach genome reveals convergent evolutionary mechanisms linked to viviparity in insects and beyond.</title>
        <authorList>
            <person name="Fouks B."/>
            <person name="Harrison M.C."/>
            <person name="Mikhailova A.A."/>
            <person name="Marchal E."/>
            <person name="English S."/>
            <person name="Carruthers M."/>
            <person name="Jennings E.C."/>
            <person name="Chiamaka E.L."/>
            <person name="Frigard R.A."/>
            <person name="Pippel M."/>
            <person name="Attardo G.M."/>
            <person name="Benoit J.B."/>
            <person name="Bornberg-Bauer E."/>
            <person name="Tobe S.S."/>
        </authorList>
    </citation>
    <scope>NUCLEOTIDE SEQUENCE</scope>
    <source>
        <strain evidence="13">Stay&amp;Tobe</strain>
    </source>
</reference>
<feature type="domain" description="PH" evidence="10">
    <location>
        <begin position="1215"/>
        <end position="1316"/>
    </location>
</feature>
<keyword evidence="6" id="KW-0862">Zinc</keyword>
<dbReference type="CDD" id="cd00160">
    <property type="entry name" value="RhoGEF"/>
    <property type="match status" value="1"/>
</dbReference>
<dbReference type="InterPro" id="IPR011993">
    <property type="entry name" value="PH-like_dom_sf"/>
</dbReference>
<dbReference type="PROSITE" id="PS50010">
    <property type="entry name" value="DH_2"/>
    <property type="match status" value="1"/>
</dbReference>
<dbReference type="InterPro" id="IPR000306">
    <property type="entry name" value="Znf_FYVE"/>
</dbReference>
<feature type="region of interest" description="Disordered" evidence="9">
    <location>
        <begin position="662"/>
        <end position="739"/>
    </location>
</feature>
<comment type="subcellular location">
    <subcellularLocation>
        <location evidence="1">Cytoplasm</location>
        <location evidence="1">Cytoskeleton</location>
    </subcellularLocation>
</comment>
<dbReference type="CDD" id="cd13389">
    <property type="entry name" value="PH1_FGD5_FGD6"/>
    <property type="match status" value="1"/>
</dbReference>
<evidence type="ECO:0000256" key="8">
    <source>
        <dbReference type="PROSITE-ProRule" id="PRU00091"/>
    </source>
</evidence>
<dbReference type="Pfam" id="PF00169">
    <property type="entry name" value="PH"/>
    <property type="match status" value="2"/>
</dbReference>
<evidence type="ECO:0000313" key="14">
    <source>
        <dbReference type="Proteomes" id="UP001233999"/>
    </source>
</evidence>
<keyword evidence="14" id="KW-1185">Reference proteome</keyword>
<evidence type="ECO:0008006" key="15">
    <source>
        <dbReference type="Google" id="ProtNLM"/>
    </source>
</evidence>
<keyword evidence="2" id="KW-0963">Cytoplasm</keyword>
<dbReference type="PANTHER" id="PTHR12673">
    <property type="entry name" value="FACIOGENITAL DYSPLASIA PROTEIN"/>
    <property type="match status" value="1"/>
</dbReference>
<feature type="compositionally biased region" description="Polar residues" evidence="9">
    <location>
        <begin position="670"/>
        <end position="699"/>
    </location>
</feature>
<dbReference type="SMART" id="SM00064">
    <property type="entry name" value="FYVE"/>
    <property type="match status" value="1"/>
</dbReference>
<dbReference type="PANTHER" id="PTHR12673:SF267">
    <property type="entry name" value="PROTEIN CBG10230"/>
    <property type="match status" value="1"/>
</dbReference>
<evidence type="ECO:0000256" key="9">
    <source>
        <dbReference type="SAM" id="MobiDB-lite"/>
    </source>
</evidence>
<protein>
    <recommendedName>
        <fullName evidence="15">FYVE, RhoGEF and PH domain-containing protein 6</fullName>
    </recommendedName>
</protein>
<keyword evidence="3" id="KW-0344">Guanine-nucleotide releasing factor</keyword>
<dbReference type="Gene3D" id="3.30.40.10">
    <property type="entry name" value="Zinc/RING finger domain, C3HC4 (zinc finger)"/>
    <property type="match status" value="1"/>
</dbReference>
<dbReference type="InterPro" id="IPR013083">
    <property type="entry name" value="Znf_RING/FYVE/PHD"/>
</dbReference>
<feature type="compositionally biased region" description="Polar residues" evidence="9">
    <location>
        <begin position="512"/>
        <end position="522"/>
    </location>
</feature>
<evidence type="ECO:0000256" key="4">
    <source>
        <dbReference type="ARBA" id="ARBA00022723"/>
    </source>
</evidence>
<dbReference type="InterPro" id="IPR001849">
    <property type="entry name" value="PH_domain"/>
</dbReference>
<dbReference type="CDD" id="cd13237">
    <property type="entry name" value="PH2_FGD5_FGD6"/>
    <property type="match status" value="1"/>
</dbReference>
<evidence type="ECO:0000259" key="11">
    <source>
        <dbReference type="PROSITE" id="PS50010"/>
    </source>
</evidence>
<evidence type="ECO:0000259" key="10">
    <source>
        <dbReference type="PROSITE" id="PS50003"/>
    </source>
</evidence>
<feature type="compositionally biased region" description="Basic and acidic residues" evidence="9">
    <location>
        <begin position="729"/>
        <end position="739"/>
    </location>
</feature>
<sequence>MMAATPGKRKPPTPPKPPLGFLTGQGDIPKESTLYASCKFATKNVCSGTPRQCEGNETVAEKQIPLLKTKTDLTITREIHEKVVKCDVDRPSVKPPLLPKPQTAPKPLTNLPRSACISSKPVFTKKSPVNIPPERNGKIQATSPRNKLHIKAPVAKLEEFDNFCDGPLRPPRSPKTQPFKGEPFKIFEEKPELPLKKKQLNFPTSNFQTQWQITKEKSASLSRTQAFRYVEAKEKSASLGRNKEVDFSSFATNKSDLENKSIPIPPPRQKKKQCNHSITIPVYAQVNYSAKKNRRPPAAQEVLECTLCQEELTVVEGKLILPGANHIENDETKSDQIAQLCITQTPQVDTKNVSPINSETVTLEVCQLVAEQISQSDSSHVHLTDTEVTQSQEVNRDKVKLELSENGSVLSEDKTISSSDVIRPDNGECSDAATVESSDVNCNHIQGNNSQLYHIVRLKSLEDCFAHNSDKSDLVKEDNSQTDLEDSVFEGICKELESEKCVADDSDEENTSQESQVQNFDNSRSGKELHCEQVCINYNSNNQVYLHQDCRLSTLSLPTGRVLEMKEPGKFHQRRQSWSNFKDNSTSCNKCHPHKYKSRARSFVCDDGNLSSGVSYVDSSDNASHQSSFDEVQLDGSDIEDSGPVRSKLSCWLGSFGKGHRKHKARRNRNSNSQFYCDSQESSSENKQDTTLQVPQNTEVEVKDVNQDVDESFDIYPQSESENEAEQNEDSRDESLFESEESRLNKKAFYIAQELMTSERAFIDVLKLLNVDFRHAVRAASSVYKYSVIPSVELDKILNSLPQLQHLNEDLLRDLESRIENWCSVKKIADVIVRKGPFLKLYTSYIKNFEFQCSYLEDCCQKYPKFAKVVKEFEASPRCQKLSLKHYMLKPVQRIPQYRLLLEDYLHNLTPSSPDLEDTKAALKIVCDVADHANRSIKLGDHLSKLLQLQSQLGNYEIIKPGRVFLKDGELFKLSRKGMQPRYFILLNDCLLYTSYNGSVQSSSLKVNYELPLSSMKVNTPQAEDYRNEFSIISVRRSFTLSARSLQERQEWVDMLQKAITDYASRQKTFQNTKFSSYPENENSAEPFKLGHEAPVWIQDRRVTMCQSCTAEFTVTFRRHHCRACGKVVCGDCSDYRAPLEYMRFQSARVCEDCHDALLKEANDPSSKMYSAMKQILGNGAKITDYFKRLGPPSGRKIKKYIPQRLKEVTANDTGSQMSGWLQRKSRRSWKRLWFVLKEQVLYVYKASEDVVALDSLPVLGYTVEPMKKRHSHFYEGIDTKLVFQLIHPGQQPFIFYADNEHLATRWIAAMSDATVLK</sequence>
<reference evidence="13" key="2">
    <citation type="submission" date="2023-05" db="EMBL/GenBank/DDBJ databases">
        <authorList>
            <person name="Fouks B."/>
        </authorList>
    </citation>
    <scope>NUCLEOTIDE SEQUENCE</scope>
    <source>
        <strain evidence="13">Stay&amp;Tobe</strain>
        <tissue evidence="13">Testes</tissue>
    </source>
</reference>
<dbReference type="InterPro" id="IPR017455">
    <property type="entry name" value="Znf_FYVE-rel"/>
</dbReference>
<dbReference type="SUPFAM" id="SSF48065">
    <property type="entry name" value="DBL homology domain (DH-domain)"/>
    <property type="match status" value="1"/>
</dbReference>
<dbReference type="Gene3D" id="1.20.900.10">
    <property type="entry name" value="Dbl homology (DH) domain"/>
    <property type="match status" value="1"/>
</dbReference>
<dbReference type="GO" id="GO:0005856">
    <property type="term" value="C:cytoskeleton"/>
    <property type="evidence" value="ECO:0007669"/>
    <property type="project" value="UniProtKB-SubCell"/>
</dbReference>
<comment type="caution">
    <text evidence="13">The sequence shown here is derived from an EMBL/GenBank/DDBJ whole genome shotgun (WGS) entry which is preliminary data.</text>
</comment>
<evidence type="ECO:0000259" key="12">
    <source>
        <dbReference type="PROSITE" id="PS50178"/>
    </source>
</evidence>
<dbReference type="InterPro" id="IPR035899">
    <property type="entry name" value="DBL_dom_sf"/>
</dbReference>
<keyword evidence="7" id="KW-0206">Cytoskeleton</keyword>